<name>A0ABM7ZDY7_9BACT</name>
<organism evidence="2 3">
    <name type="scientific">Akkermansia biwaensis</name>
    <dbReference type="NCBI Taxonomy" id="2946555"/>
    <lineage>
        <taxon>Bacteria</taxon>
        <taxon>Pseudomonadati</taxon>
        <taxon>Verrucomicrobiota</taxon>
        <taxon>Verrucomicrobiia</taxon>
        <taxon>Verrucomicrobiales</taxon>
        <taxon>Akkermansiaceae</taxon>
        <taxon>Akkermansia</taxon>
    </lineage>
</organism>
<feature type="coiled-coil region" evidence="1">
    <location>
        <begin position="47"/>
        <end position="94"/>
    </location>
</feature>
<keyword evidence="1" id="KW-0175">Coiled coil</keyword>
<evidence type="ECO:0000256" key="1">
    <source>
        <dbReference type="SAM" id="Coils"/>
    </source>
</evidence>
<gene>
    <name evidence="2" type="ORF">Abiwalacus_04500</name>
</gene>
<protein>
    <submittedName>
        <fullName evidence="2">Uncharacterized protein</fullName>
    </submittedName>
</protein>
<evidence type="ECO:0000313" key="3">
    <source>
        <dbReference type="Proteomes" id="UP001062263"/>
    </source>
</evidence>
<keyword evidence="3" id="KW-1185">Reference proteome</keyword>
<proteinExistence type="predicted"/>
<sequence length="296" mass="33038">MQGNLGLVFYWNENDESRKKFDEKDARELFRLLRGEGEFKSPGDRLQVALTKRNQRLKKLAIELEEKRKVQRKEKEEKDKKEHEAKELEKWKKDPCYQMPPLCEEVMAYDSSRAPVELLKHDEVMNGELVIPNAHEGGITLDMVKKWGGRSFRVEGVGHLRNGMHAVLTPSGSIAKTMEQGACVEILVAHARSRKEAMELLLKLRFYDPRNTERDPKDVAASTVIKPGKVGDFDLGCGPVLGPDGALVKGSEQSAVYFLRGNTAVMVLSIDPGYSVLGMARKLDAALLSCIGASAS</sequence>
<accession>A0ABM7ZDY7</accession>
<reference evidence="2" key="1">
    <citation type="submission" date="2022-06" db="EMBL/GenBank/DDBJ databases">
        <title>Akkermansia biwalacus sp. nov., an anaerobic mucin-degrading bacterium isolated from human intestine.</title>
        <authorList>
            <person name="Kobayashi Y."/>
            <person name="Inoue S."/>
            <person name="Kawahara T."/>
            <person name="Kohda N."/>
        </authorList>
    </citation>
    <scope>NUCLEOTIDE SEQUENCE</scope>
    <source>
        <strain evidence="2">WON2089</strain>
    </source>
</reference>
<evidence type="ECO:0000313" key="2">
    <source>
        <dbReference type="EMBL" id="BDL42876.1"/>
    </source>
</evidence>
<dbReference type="Proteomes" id="UP001062263">
    <property type="component" value="Chromosome"/>
</dbReference>
<dbReference type="EMBL" id="AP025943">
    <property type="protein sequence ID" value="BDL42876.1"/>
    <property type="molecule type" value="Genomic_DNA"/>
</dbReference>